<evidence type="ECO:0000256" key="6">
    <source>
        <dbReference type="ARBA" id="ARBA00032298"/>
    </source>
</evidence>
<organism evidence="9 10">
    <name type="scientific">Ditylenchus dipsaci</name>
    <dbReference type="NCBI Taxonomy" id="166011"/>
    <lineage>
        <taxon>Eukaryota</taxon>
        <taxon>Metazoa</taxon>
        <taxon>Ecdysozoa</taxon>
        <taxon>Nematoda</taxon>
        <taxon>Chromadorea</taxon>
        <taxon>Rhabditida</taxon>
        <taxon>Tylenchina</taxon>
        <taxon>Tylenchomorpha</taxon>
        <taxon>Sphaerularioidea</taxon>
        <taxon>Anguinidae</taxon>
        <taxon>Anguininae</taxon>
        <taxon>Ditylenchus</taxon>
    </lineage>
</organism>
<dbReference type="GO" id="GO:0000151">
    <property type="term" value="C:ubiquitin ligase complex"/>
    <property type="evidence" value="ECO:0007669"/>
    <property type="project" value="TreeGrafter"/>
</dbReference>
<reference evidence="10" key="1">
    <citation type="submission" date="2022-11" db="UniProtKB">
        <authorList>
            <consortium name="WormBaseParasite"/>
        </authorList>
    </citation>
    <scope>IDENTIFICATION</scope>
</reference>
<evidence type="ECO:0000256" key="3">
    <source>
        <dbReference type="ARBA" id="ARBA00013646"/>
    </source>
</evidence>
<sequence length="463" mass="51613">MAADLVNSGADGLCNGCSWKDRSFLIEMKPRQEFASLFVDCPPIIVADTKTCEQAPENSIESEVVTVGDQYLELVAEPKNANNAIELDFSGNEPVARKFTTKLSDVLLDPSSVCALSWADQQRLFMCKVRAEADGIPFSPKAFRSFENEISSSYPLRDYVDQMEGSNFNVACRHCERVLHNHSVSTFNFTCYLMTTGLTLLLPWTITVVRPVVAMPLPRIIIQKWLPSESRIVFTNSFIIFLENDMLRSSVRMNGQANQSLLVCVHCSSQIGTLLKNHKNMYKLHAAAVRIYGADPKDCYIVNRFGSFERYFAWMLLYKSESQSSMKLLIRNYNKVPYLLVWILEPYVILTKGTLQEEGKSCSQAVSSSSSVESSSVSRSSSTSSSPPAYDFYPSTAAASSFPALKRSRANGMDSSVGIVDVPMNCCLHLMETLLTSSHALPPSFRAVGQLYVGFLRLKDRID</sequence>
<evidence type="ECO:0000256" key="7">
    <source>
        <dbReference type="ARBA" id="ARBA00053831"/>
    </source>
</evidence>
<keyword evidence="9" id="KW-1185">Reference proteome</keyword>
<dbReference type="PANTHER" id="PTHR31531">
    <property type="entry name" value="E3 UBIQUITIN-PROTEIN LIGASE E3D FAMILY MEMBER"/>
    <property type="match status" value="1"/>
</dbReference>
<dbReference type="GO" id="GO:0051865">
    <property type="term" value="P:protein autoubiquitination"/>
    <property type="evidence" value="ECO:0007669"/>
    <property type="project" value="TreeGrafter"/>
</dbReference>
<dbReference type="GO" id="GO:0005829">
    <property type="term" value="C:cytosol"/>
    <property type="evidence" value="ECO:0007669"/>
    <property type="project" value="TreeGrafter"/>
</dbReference>
<comment type="subunit">
    <text evidence="8">Interacts with UBE2C/UbcH10 (E2 ubiquitin-conjugating enzyme). In vitro, interacts with cyclin-B.</text>
</comment>
<dbReference type="Proteomes" id="UP000887574">
    <property type="component" value="Unplaced"/>
</dbReference>
<accession>A0A915D133</accession>
<comment type="catalytic activity">
    <reaction evidence="1">
        <text>S-ubiquitinyl-[E2 ubiquitin-conjugating enzyme]-L-cysteine + [acceptor protein]-L-lysine = [E2 ubiquitin-conjugating enzyme]-L-cysteine + N(6)-ubiquitinyl-[acceptor protein]-L-lysine.</text>
        <dbReference type="EC" id="2.3.2.26"/>
    </reaction>
</comment>
<evidence type="ECO:0000256" key="2">
    <source>
        <dbReference type="ARBA" id="ARBA00012485"/>
    </source>
</evidence>
<dbReference type="AlphaFoldDB" id="A0A915D133"/>
<name>A0A915D133_9BILA</name>
<dbReference type="GO" id="GO:0043161">
    <property type="term" value="P:proteasome-mediated ubiquitin-dependent protein catabolic process"/>
    <property type="evidence" value="ECO:0007669"/>
    <property type="project" value="TreeGrafter"/>
</dbReference>
<dbReference type="PANTHER" id="PTHR31531:SF2">
    <property type="entry name" value="E3 UBIQUITIN-PROTEIN LIGASE E3D"/>
    <property type="match status" value="1"/>
</dbReference>
<dbReference type="GO" id="GO:0006513">
    <property type="term" value="P:protein monoubiquitination"/>
    <property type="evidence" value="ECO:0007669"/>
    <property type="project" value="TreeGrafter"/>
</dbReference>
<evidence type="ECO:0000313" key="10">
    <source>
        <dbReference type="WBParaSite" id="jg14271"/>
    </source>
</evidence>
<dbReference type="Pfam" id="PF09814">
    <property type="entry name" value="HECT_2"/>
    <property type="match status" value="1"/>
</dbReference>
<evidence type="ECO:0000256" key="5">
    <source>
        <dbReference type="ARBA" id="ARBA00032234"/>
    </source>
</evidence>
<dbReference type="InterPro" id="IPR019193">
    <property type="entry name" value="UBQ-conj_enz_E2-bd_prot"/>
</dbReference>
<evidence type="ECO:0000256" key="4">
    <source>
        <dbReference type="ARBA" id="ARBA00029737"/>
    </source>
</evidence>
<dbReference type="GO" id="GO:0030332">
    <property type="term" value="F:cyclin binding"/>
    <property type="evidence" value="ECO:0007669"/>
    <property type="project" value="TreeGrafter"/>
</dbReference>
<dbReference type="GO" id="GO:0005634">
    <property type="term" value="C:nucleus"/>
    <property type="evidence" value="ECO:0007669"/>
    <property type="project" value="TreeGrafter"/>
</dbReference>
<dbReference type="GO" id="GO:0031624">
    <property type="term" value="F:ubiquitin conjugating enzyme binding"/>
    <property type="evidence" value="ECO:0007669"/>
    <property type="project" value="TreeGrafter"/>
</dbReference>
<dbReference type="WBParaSite" id="jg14271">
    <property type="protein sequence ID" value="jg14271"/>
    <property type="gene ID" value="jg14271"/>
</dbReference>
<dbReference type="GO" id="GO:0000209">
    <property type="term" value="P:protein polyubiquitination"/>
    <property type="evidence" value="ECO:0007669"/>
    <property type="project" value="TreeGrafter"/>
</dbReference>
<protein>
    <recommendedName>
        <fullName evidence="3">E3 ubiquitin-protein ligase E3D</fullName>
        <ecNumber evidence="2">2.3.2.26</ecNumber>
    </recommendedName>
    <alternativeName>
        <fullName evidence="6">HECT-type E3 ubiquitin transferase E3D</fullName>
    </alternativeName>
    <alternativeName>
        <fullName evidence="5">UbcH10-binding protein with a HECT-like domain</fullName>
    </alternativeName>
    <alternativeName>
        <fullName evidence="4">Ubiquitin-conjugating enzyme E2C-binding protein</fullName>
    </alternativeName>
</protein>
<comment type="function">
    <text evidence="7">E3 ubiquitin-protein ligase which accepts ubiquitin from specific E2 ubiquitin-conjugating enzymes, and transfers it to substrates, generally promoting their degradation by the proteasome. Independently of its E3 ubiquitin-protein ligase activity, acts as an inhibitor of CPSF3 endonuclease activity by blocking CPSF3 active site.</text>
</comment>
<evidence type="ECO:0000313" key="9">
    <source>
        <dbReference type="Proteomes" id="UP000887574"/>
    </source>
</evidence>
<proteinExistence type="predicted"/>
<dbReference type="GO" id="GO:0061630">
    <property type="term" value="F:ubiquitin protein ligase activity"/>
    <property type="evidence" value="ECO:0007669"/>
    <property type="project" value="UniProtKB-EC"/>
</dbReference>
<evidence type="ECO:0000256" key="8">
    <source>
        <dbReference type="ARBA" id="ARBA00064185"/>
    </source>
</evidence>
<evidence type="ECO:0000256" key="1">
    <source>
        <dbReference type="ARBA" id="ARBA00000885"/>
    </source>
</evidence>
<dbReference type="EC" id="2.3.2.26" evidence="2"/>